<protein>
    <submittedName>
        <fullName evidence="2">Uncharacterized protein</fullName>
    </submittedName>
</protein>
<name>A0AA40GDM1_9HYME</name>
<evidence type="ECO:0000313" key="2">
    <source>
        <dbReference type="EMBL" id="KAK1135111.1"/>
    </source>
</evidence>
<comment type="caution">
    <text evidence="2">The sequence shown here is derived from an EMBL/GenBank/DDBJ whole genome shotgun (WGS) entry which is preliminary data.</text>
</comment>
<proteinExistence type="predicted"/>
<dbReference type="AlphaFoldDB" id="A0AA40GDM1"/>
<dbReference type="Proteomes" id="UP001177670">
    <property type="component" value="Unassembled WGS sequence"/>
</dbReference>
<reference evidence="2" key="1">
    <citation type="submission" date="2021-10" db="EMBL/GenBank/DDBJ databases">
        <title>Melipona bicolor Genome sequencing and assembly.</title>
        <authorList>
            <person name="Araujo N.S."/>
            <person name="Arias M.C."/>
        </authorList>
    </citation>
    <scope>NUCLEOTIDE SEQUENCE</scope>
    <source>
        <strain evidence="2">USP_2M_L1-L4_2017</strain>
        <tissue evidence="2">Whole body</tissue>
    </source>
</reference>
<accession>A0AA40GDM1</accession>
<feature type="compositionally biased region" description="Basic and acidic residues" evidence="1">
    <location>
        <begin position="101"/>
        <end position="139"/>
    </location>
</feature>
<feature type="region of interest" description="Disordered" evidence="1">
    <location>
        <begin position="97"/>
        <end position="139"/>
    </location>
</feature>
<sequence length="139" mass="15167">MSSQAIFTISRSKTLRDPASLQHQEIARSFASDSLRKKRRIVRGVVLVCIDHEEAAAAAAAAAATSIGTASDTIIRELSAPPLLRLAIRLVWRIGSATEPEGNRRNEENGAEKETKTNNVNREKAREMTVGRNEEDSGV</sequence>
<evidence type="ECO:0000256" key="1">
    <source>
        <dbReference type="SAM" id="MobiDB-lite"/>
    </source>
</evidence>
<evidence type="ECO:0000313" key="3">
    <source>
        <dbReference type="Proteomes" id="UP001177670"/>
    </source>
</evidence>
<keyword evidence="3" id="KW-1185">Reference proteome</keyword>
<organism evidence="2 3">
    <name type="scientific">Melipona bicolor</name>
    <dbReference type="NCBI Taxonomy" id="60889"/>
    <lineage>
        <taxon>Eukaryota</taxon>
        <taxon>Metazoa</taxon>
        <taxon>Ecdysozoa</taxon>
        <taxon>Arthropoda</taxon>
        <taxon>Hexapoda</taxon>
        <taxon>Insecta</taxon>
        <taxon>Pterygota</taxon>
        <taxon>Neoptera</taxon>
        <taxon>Endopterygota</taxon>
        <taxon>Hymenoptera</taxon>
        <taxon>Apocrita</taxon>
        <taxon>Aculeata</taxon>
        <taxon>Apoidea</taxon>
        <taxon>Anthophila</taxon>
        <taxon>Apidae</taxon>
        <taxon>Melipona</taxon>
    </lineage>
</organism>
<dbReference type="EMBL" id="JAHYIQ010000002">
    <property type="protein sequence ID" value="KAK1135111.1"/>
    <property type="molecule type" value="Genomic_DNA"/>
</dbReference>
<gene>
    <name evidence="2" type="ORF">K0M31_007881</name>
</gene>